<evidence type="ECO:0000313" key="3">
    <source>
        <dbReference type="EMBL" id="MBZ3883252.1"/>
    </source>
</evidence>
<feature type="region of interest" description="Disordered" evidence="1">
    <location>
        <begin position="160"/>
        <end position="209"/>
    </location>
</feature>
<keyword evidence="4" id="KW-1185">Reference proteome</keyword>
<keyword evidence="2" id="KW-0732">Signal</keyword>
<feature type="signal peptide" evidence="2">
    <location>
        <begin position="1"/>
        <end position="22"/>
    </location>
</feature>
<organism evidence="3 4">
    <name type="scientific">Sciurus carolinensis</name>
    <name type="common">Eastern gray squirrel</name>
    <dbReference type="NCBI Taxonomy" id="30640"/>
    <lineage>
        <taxon>Eukaryota</taxon>
        <taxon>Metazoa</taxon>
        <taxon>Chordata</taxon>
        <taxon>Craniata</taxon>
        <taxon>Vertebrata</taxon>
        <taxon>Euteleostomi</taxon>
        <taxon>Mammalia</taxon>
        <taxon>Eutheria</taxon>
        <taxon>Euarchontoglires</taxon>
        <taxon>Glires</taxon>
        <taxon>Rodentia</taxon>
        <taxon>Sciuromorpha</taxon>
        <taxon>Sciuridae</taxon>
        <taxon>Sciurinae</taxon>
        <taxon>Sciurini</taxon>
        <taxon>Sciurus</taxon>
    </lineage>
</organism>
<feature type="region of interest" description="Disordered" evidence="1">
    <location>
        <begin position="71"/>
        <end position="91"/>
    </location>
</feature>
<feature type="chain" id="PRO_5041279484" evidence="2">
    <location>
        <begin position="23"/>
        <end position="209"/>
    </location>
</feature>
<gene>
    <name evidence="3" type="ORF">SUZIE_172010</name>
</gene>
<dbReference type="Proteomes" id="UP001166674">
    <property type="component" value="Unassembled WGS sequence"/>
</dbReference>
<evidence type="ECO:0000256" key="1">
    <source>
        <dbReference type="SAM" id="MobiDB-lite"/>
    </source>
</evidence>
<evidence type="ECO:0000313" key="4">
    <source>
        <dbReference type="Proteomes" id="UP001166674"/>
    </source>
</evidence>
<comment type="caution">
    <text evidence="3">The sequence shown here is derived from an EMBL/GenBank/DDBJ whole genome shotgun (WGS) entry which is preliminary data.</text>
</comment>
<reference evidence="3" key="1">
    <citation type="submission" date="2020-03" db="EMBL/GenBank/DDBJ databases">
        <title>Studies in the Genomics of Life Span.</title>
        <authorList>
            <person name="Glass D."/>
        </authorList>
    </citation>
    <scope>NUCLEOTIDE SEQUENCE</scope>
    <source>
        <strain evidence="3">SUZIE</strain>
        <tissue evidence="3">Muscle</tissue>
    </source>
</reference>
<dbReference type="EMBL" id="JAATJV010385966">
    <property type="protein sequence ID" value="MBZ3883252.1"/>
    <property type="molecule type" value="Genomic_DNA"/>
</dbReference>
<name>A0AA41N3R9_SCICA</name>
<accession>A0AA41N3R9</accession>
<protein>
    <submittedName>
        <fullName evidence="3">Uncharacterized protein</fullName>
    </submittedName>
</protein>
<proteinExistence type="predicted"/>
<sequence length="209" mass="21489">MSRVLGWVRPGLSLALMLPVLSSSFYSSARMKANGGLPRRPEPAVFTVAAPSPGPRRASGSDGAVIGASTLVTGDKGRSPAGVHMPARRPGRGAAISWEDMTWSGVTARTEGLPTGLPEHSGWPGGGGCPRRVVPLVSDGVNTPLLLSGPLEPQDVKAKLKEQALKGQSSPQHPPPDAIFGAPLHHPTPGWTQAGSLSTGSRAGRGLDP</sequence>
<dbReference type="AlphaFoldDB" id="A0AA41N3R9"/>
<evidence type="ECO:0000256" key="2">
    <source>
        <dbReference type="SAM" id="SignalP"/>
    </source>
</evidence>
<feature type="compositionally biased region" description="Polar residues" evidence="1">
    <location>
        <begin position="190"/>
        <end position="201"/>
    </location>
</feature>